<feature type="transmembrane region" description="Helical" evidence="1">
    <location>
        <begin position="201"/>
        <end position="219"/>
    </location>
</feature>
<dbReference type="AlphaFoldDB" id="A0A1D7TXC2"/>
<feature type="transmembrane region" description="Helical" evidence="1">
    <location>
        <begin position="364"/>
        <end position="385"/>
    </location>
</feature>
<dbReference type="STRING" id="1526658.BHK69_04080"/>
<reference evidence="2 3" key="1">
    <citation type="journal article" date="2015" name="Antonie Van Leeuwenhoek">
        <title>Bosea vaviloviae sp. nov., a new species of slow-growing rhizobia isolated from nodules of the relict species Vavilovia formosa (Stev.) Fed.</title>
        <authorList>
            <person name="Safronova V.I."/>
            <person name="Kuznetsova I.G."/>
            <person name="Sazanova A.L."/>
            <person name="Kimeklis A.K."/>
            <person name="Belimov A.A."/>
            <person name="Andronov E.E."/>
            <person name="Pinaev A.G."/>
            <person name="Chizhevskaya E.P."/>
            <person name="Pukhaev A.R."/>
            <person name="Popov K.P."/>
            <person name="Willems A."/>
            <person name="Tikhonovich I.A."/>
        </authorList>
    </citation>
    <scope>NUCLEOTIDE SEQUENCE [LARGE SCALE GENOMIC DNA]</scope>
    <source>
        <strain evidence="2 3">Vaf18</strain>
    </source>
</reference>
<keyword evidence="1" id="KW-1133">Transmembrane helix</keyword>
<organism evidence="2 3">
    <name type="scientific">Bosea vaviloviae</name>
    <dbReference type="NCBI Taxonomy" id="1526658"/>
    <lineage>
        <taxon>Bacteria</taxon>
        <taxon>Pseudomonadati</taxon>
        <taxon>Pseudomonadota</taxon>
        <taxon>Alphaproteobacteria</taxon>
        <taxon>Hyphomicrobiales</taxon>
        <taxon>Boseaceae</taxon>
        <taxon>Bosea</taxon>
    </lineage>
</organism>
<keyword evidence="3" id="KW-1185">Reference proteome</keyword>
<feature type="transmembrane region" description="Helical" evidence="1">
    <location>
        <begin position="294"/>
        <end position="311"/>
    </location>
</feature>
<protein>
    <recommendedName>
        <fullName evidence="4">Polysaccharide biosynthesis protein C-terminal domain-containing protein</fullName>
    </recommendedName>
</protein>
<keyword evidence="1" id="KW-0812">Transmembrane</keyword>
<keyword evidence="1" id="KW-0472">Membrane</keyword>
<dbReference type="KEGG" id="bvv:BHK69_04080"/>
<feature type="transmembrane region" description="Helical" evidence="1">
    <location>
        <begin position="56"/>
        <end position="73"/>
    </location>
</feature>
<evidence type="ECO:0000313" key="2">
    <source>
        <dbReference type="EMBL" id="AOO79770.1"/>
    </source>
</evidence>
<feature type="transmembrane region" description="Helical" evidence="1">
    <location>
        <begin position="252"/>
        <end position="274"/>
    </location>
</feature>
<feature type="transmembrane region" description="Helical" evidence="1">
    <location>
        <begin position="79"/>
        <end position="99"/>
    </location>
</feature>
<dbReference type="Proteomes" id="UP000094969">
    <property type="component" value="Chromosome"/>
</dbReference>
<feature type="transmembrane region" description="Helical" evidence="1">
    <location>
        <begin position="323"/>
        <end position="344"/>
    </location>
</feature>
<dbReference type="EMBL" id="CP017147">
    <property type="protein sequence ID" value="AOO79770.1"/>
    <property type="molecule type" value="Genomic_DNA"/>
</dbReference>
<proteinExistence type="predicted"/>
<sequence length="450" mass="47199">MDVDMATHLILERTAFPVGVAPSAPAEEIAAEDSAASRAGLASGLMLALRFVQARFLSVWGLLAAAALCPAQVFADFALFSALANFISIATLLRFEAVFFQSSDQDRLARAFRLALSAGGAFLTVAALAIAVAGAAGWVVATYGALFLVSLAGRAVIRLVSSEATAEGDFAAIGNSNVVQALVQPGMMVLLIWPLGATSVALFAADAIGHVVSACYLVWRRRAALAGLVRREAWSRLELSESASRWRTAPRFLLPSALLSFGFMVAPLLALPYASNPLLAAHVALAMRLLEVPTQMFSAVSVPLVLSSLRARAAESRQSWVRFVTLGLMAAAAALFAAIAFVAIGADAVLLDGTQWEGVGETVAIMALFYGGIALVTPLHEIASLSRYPRRQVLTNAVALLAAGLVMAWFGTLSLALLGAIGLVSLARMLAHVQFAWTRFGVDGFAVARG</sequence>
<feature type="transmembrane region" description="Helical" evidence="1">
    <location>
        <begin position="111"/>
        <end position="132"/>
    </location>
</feature>
<accession>A0A1D7TXC2</accession>
<evidence type="ECO:0000313" key="3">
    <source>
        <dbReference type="Proteomes" id="UP000094969"/>
    </source>
</evidence>
<name>A0A1D7TXC2_9HYPH</name>
<evidence type="ECO:0000256" key="1">
    <source>
        <dbReference type="SAM" id="Phobius"/>
    </source>
</evidence>
<gene>
    <name evidence="2" type="ORF">BHK69_04080</name>
</gene>
<evidence type="ECO:0008006" key="4">
    <source>
        <dbReference type="Google" id="ProtNLM"/>
    </source>
</evidence>
<feature type="transmembrane region" description="Helical" evidence="1">
    <location>
        <begin position="397"/>
        <end position="427"/>
    </location>
</feature>